<evidence type="ECO:0000256" key="1">
    <source>
        <dbReference type="ARBA" id="ARBA00022490"/>
    </source>
</evidence>
<keyword evidence="3 6" id="KW-0489">Methyltransferase</keyword>
<evidence type="ECO:0000256" key="5">
    <source>
        <dbReference type="ARBA" id="ARBA00022691"/>
    </source>
</evidence>
<feature type="binding site" evidence="6">
    <location>
        <position position="54"/>
    </location>
    <ligand>
        <name>S-adenosyl-L-methionine</name>
        <dbReference type="ChEBI" id="CHEBI:59789"/>
    </ligand>
</feature>
<gene>
    <name evidence="6 7" type="primary">rsmH</name>
    <name evidence="7" type="ORF">Q4521_11995</name>
</gene>
<dbReference type="Pfam" id="PF01795">
    <property type="entry name" value="Methyltransf_5"/>
    <property type="match status" value="1"/>
</dbReference>
<feature type="binding site" evidence="6">
    <location>
        <begin position="34"/>
        <end position="36"/>
    </location>
    <ligand>
        <name>S-adenosyl-L-methionine</name>
        <dbReference type="ChEBI" id="CHEBI:59789"/>
    </ligand>
</feature>
<comment type="catalytic activity">
    <reaction evidence="6">
        <text>cytidine(1402) in 16S rRNA + S-adenosyl-L-methionine = N(4)-methylcytidine(1402) in 16S rRNA + S-adenosyl-L-homocysteine + H(+)</text>
        <dbReference type="Rhea" id="RHEA:42928"/>
        <dbReference type="Rhea" id="RHEA-COMP:10286"/>
        <dbReference type="Rhea" id="RHEA-COMP:10287"/>
        <dbReference type="ChEBI" id="CHEBI:15378"/>
        <dbReference type="ChEBI" id="CHEBI:57856"/>
        <dbReference type="ChEBI" id="CHEBI:59789"/>
        <dbReference type="ChEBI" id="CHEBI:74506"/>
        <dbReference type="ChEBI" id="CHEBI:82748"/>
        <dbReference type="EC" id="2.1.1.199"/>
    </reaction>
</comment>
<dbReference type="RefSeq" id="WP_216063063.1">
    <property type="nucleotide sequence ID" value="NZ_JAHKPP010000008.1"/>
</dbReference>
<evidence type="ECO:0000313" key="7">
    <source>
        <dbReference type="EMBL" id="MDO6423197.1"/>
    </source>
</evidence>
<accession>A0AAW7X6J9</accession>
<feature type="binding site" evidence="6">
    <location>
        <position position="111"/>
    </location>
    <ligand>
        <name>S-adenosyl-L-methionine</name>
        <dbReference type="ChEBI" id="CHEBI:59789"/>
    </ligand>
</feature>
<dbReference type="GO" id="GO:0070475">
    <property type="term" value="P:rRNA base methylation"/>
    <property type="evidence" value="ECO:0007669"/>
    <property type="project" value="UniProtKB-UniRule"/>
</dbReference>
<keyword evidence="5 6" id="KW-0949">S-adenosyl-L-methionine</keyword>
<keyword evidence="4 6" id="KW-0808">Transferase</keyword>
<dbReference type="InterPro" id="IPR002903">
    <property type="entry name" value="RsmH"/>
</dbReference>
<comment type="caution">
    <text evidence="7">The sequence shown here is derived from an EMBL/GenBank/DDBJ whole genome shotgun (WGS) entry which is preliminary data.</text>
</comment>
<dbReference type="PANTHER" id="PTHR11265">
    <property type="entry name" value="S-ADENOSYL-METHYLTRANSFERASE MRAW"/>
    <property type="match status" value="1"/>
</dbReference>
<dbReference type="GO" id="GO:0005737">
    <property type="term" value="C:cytoplasm"/>
    <property type="evidence" value="ECO:0007669"/>
    <property type="project" value="UniProtKB-SubCell"/>
</dbReference>
<dbReference type="GO" id="GO:0071424">
    <property type="term" value="F:rRNA (cytosine-N4-)-methyltransferase activity"/>
    <property type="evidence" value="ECO:0007669"/>
    <property type="project" value="UniProtKB-UniRule"/>
</dbReference>
<dbReference type="PANTHER" id="PTHR11265:SF0">
    <property type="entry name" value="12S RRNA N4-METHYLCYTIDINE METHYLTRANSFERASE"/>
    <property type="match status" value="1"/>
</dbReference>
<sequence length="312" mass="34680">MNESPHFSVLLQESVESLVVDPAGTYVDGTFGRGGHSRAILAKLGPEGKLFGIDKDPEAVAVGKALEAEDSRFRIVHGSFADLKHIDLLQADFAAGGLSGVLVDLGVSSPQLDVAERGFSFMNDGPLDMRMNTEAGMTAAEWINTAKQEDIAQVLWEYGEERFSRHMAKAIVERREIKPFTRTHDFAEVVKAANRKWEKGKHPATRAFQAVRIFINRELEDLRQLLDDSVSVLAPGGRFVVISFHSLEDRMVKRFFRDQSMGKQFPKGLPVTEEMKQQNLKIIGKALKAGDTELTQNIRSRSAVMRVGERLG</sequence>
<keyword evidence="2 6" id="KW-0698">rRNA processing</keyword>
<dbReference type="EMBL" id="JAUOPB010000008">
    <property type="protein sequence ID" value="MDO6423197.1"/>
    <property type="molecule type" value="Genomic_DNA"/>
</dbReference>
<dbReference type="Proteomes" id="UP001169760">
    <property type="component" value="Unassembled WGS sequence"/>
</dbReference>
<name>A0AAW7X6J9_9GAMM</name>
<dbReference type="FunFam" id="1.10.150.170:FF:000001">
    <property type="entry name" value="Ribosomal RNA small subunit methyltransferase H"/>
    <property type="match status" value="1"/>
</dbReference>
<dbReference type="AlphaFoldDB" id="A0AAW7X6J9"/>
<dbReference type="NCBIfam" id="TIGR00006">
    <property type="entry name" value="16S rRNA (cytosine(1402)-N(4))-methyltransferase RsmH"/>
    <property type="match status" value="1"/>
</dbReference>
<evidence type="ECO:0000256" key="6">
    <source>
        <dbReference type="HAMAP-Rule" id="MF_01007"/>
    </source>
</evidence>
<keyword evidence="1 6" id="KW-0963">Cytoplasm</keyword>
<dbReference type="EC" id="2.1.1.199" evidence="6"/>
<evidence type="ECO:0000256" key="3">
    <source>
        <dbReference type="ARBA" id="ARBA00022603"/>
    </source>
</evidence>
<evidence type="ECO:0000256" key="4">
    <source>
        <dbReference type="ARBA" id="ARBA00022679"/>
    </source>
</evidence>
<organism evidence="7 8">
    <name type="scientific">Saccharophagus degradans</name>
    <dbReference type="NCBI Taxonomy" id="86304"/>
    <lineage>
        <taxon>Bacteria</taxon>
        <taxon>Pseudomonadati</taxon>
        <taxon>Pseudomonadota</taxon>
        <taxon>Gammaproteobacteria</taxon>
        <taxon>Cellvibrionales</taxon>
        <taxon>Cellvibrionaceae</taxon>
        <taxon>Saccharophagus</taxon>
    </lineage>
</organism>
<evidence type="ECO:0000313" key="8">
    <source>
        <dbReference type="Proteomes" id="UP001169760"/>
    </source>
</evidence>
<comment type="similarity">
    <text evidence="6">Belongs to the methyltransferase superfamily. RsmH family.</text>
</comment>
<reference evidence="7" key="1">
    <citation type="submission" date="2023-07" db="EMBL/GenBank/DDBJ databases">
        <title>Genome content predicts the carbon catabolic preferences of heterotrophic bacteria.</title>
        <authorList>
            <person name="Gralka M."/>
        </authorList>
    </citation>
    <scope>NUCLEOTIDE SEQUENCE</scope>
    <source>
        <strain evidence="7">I3M17_2</strain>
    </source>
</reference>
<feature type="binding site" evidence="6">
    <location>
        <position position="80"/>
    </location>
    <ligand>
        <name>S-adenosyl-L-methionine</name>
        <dbReference type="ChEBI" id="CHEBI:59789"/>
    </ligand>
</feature>
<protein>
    <recommendedName>
        <fullName evidence="6">Ribosomal RNA small subunit methyltransferase H</fullName>
        <ecNumber evidence="6">2.1.1.199</ecNumber>
    </recommendedName>
    <alternativeName>
        <fullName evidence="6">16S rRNA m(4)C1402 methyltransferase</fullName>
    </alternativeName>
    <alternativeName>
        <fullName evidence="6">rRNA (cytosine-N(4)-)-methyltransferase RsmH</fullName>
    </alternativeName>
</protein>
<comment type="subcellular location">
    <subcellularLocation>
        <location evidence="6">Cytoplasm</location>
    </subcellularLocation>
</comment>
<dbReference type="PIRSF" id="PIRSF004486">
    <property type="entry name" value="MraW"/>
    <property type="match status" value="1"/>
</dbReference>
<dbReference type="HAMAP" id="MF_01007">
    <property type="entry name" value="16SrRNA_methyltr_H"/>
    <property type="match status" value="1"/>
</dbReference>
<comment type="function">
    <text evidence="6">Specifically methylates the N4 position of cytidine in position 1402 (C1402) of 16S rRNA.</text>
</comment>
<evidence type="ECO:0000256" key="2">
    <source>
        <dbReference type="ARBA" id="ARBA00022552"/>
    </source>
</evidence>
<proteinExistence type="inferred from homology"/>
<feature type="binding site" evidence="6">
    <location>
        <position position="104"/>
    </location>
    <ligand>
        <name>S-adenosyl-L-methionine</name>
        <dbReference type="ChEBI" id="CHEBI:59789"/>
    </ligand>
</feature>